<feature type="transmembrane region" description="Helical" evidence="1">
    <location>
        <begin position="341"/>
        <end position="360"/>
    </location>
</feature>
<gene>
    <name evidence="2" type="ORF">ACFSKW_31045</name>
</gene>
<keyword evidence="3" id="KW-1185">Reference proteome</keyword>
<feature type="transmembrane region" description="Helical" evidence="1">
    <location>
        <begin position="432"/>
        <end position="451"/>
    </location>
</feature>
<feature type="transmembrane region" description="Helical" evidence="1">
    <location>
        <begin position="396"/>
        <end position="420"/>
    </location>
</feature>
<organism evidence="2 3">
    <name type="scientific">Nonomuraea mangrovi</name>
    <dbReference type="NCBI Taxonomy" id="2316207"/>
    <lineage>
        <taxon>Bacteria</taxon>
        <taxon>Bacillati</taxon>
        <taxon>Actinomycetota</taxon>
        <taxon>Actinomycetes</taxon>
        <taxon>Streptosporangiales</taxon>
        <taxon>Streptosporangiaceae</taxon>
        <taxon>Nonomuraea</taxon>
    </lineage>
</organism>
<feature type="transmembrane region" description="Helical" evidence="1">
    <location>
        <begin position="12"/>
        <end position="33"/>
    </location>
</feature>
<accession>A0ABW4T3F3</accession>
<feature type="transmembrane region" description="Helical" evidence="1">
    <location>
        <begin position="676"/>
        <end position="696"/>
    </location>
</feature>
<comment type="caution">
    <text evidence="2">The sequence shown here is derived from an EMBL/GenBank/DDBJ whole genome shotgun (WGS) entry which is preliminary data.</text>
</comment>
<sequence length="851" mass="91031">MLVVGRLRKIVAYALAAISVGAIVWCVAVASPVTRSAPSPEPPSPSLLEVYGAQEHSPRTPPELTTEVTIADATDADLAVVPQGRLDERARQLKITVVHRLVLDRTDLLATLLRSEGPFPDDIQGFTDRRLGAVKADGGSAVLAPTSRLAPVLTTSGSRTTVRFTITMLRQVGNDALPQLDFVPPTEQGAVSAREITLIAPTWTVIRVERVTPDREQAGRLVFNAYTAPVSVRLAHESYGRPDAEQTDLFSWTPILSVFTAIALTVFLGRALGASWWQRTPNRELATGIALCVVALLLAMLLARMPYLGPVILFGAVPVLALRHARRIVPDRPPWTSKDALLVTGLGVLVASGMLFWAFVHGQVPPLTLAVGTVTAALAAAGSAVAFGADLGIAVLVARLAAVTAGVAVAALALALWVRALMSGGYFPPDSVRLVLALCWSLIPIAGIAVATRSWSRVAIVVAVLGSLLLLGWPTEWLDAGSWSVQPDQITPTTPPPLVFGQPLNEVTRGALGLLLLTFALLVLRLRRLGATPDAMANPAVVATVIVCLMVLYLTPRTDPDSTAIDLPLPSLAITSLVAWAAAIWLLSGPRPEIAEPSSRAEHRELIRNALHRRVLHGSEQELYRLSRGKLGSGELTMEDFERQRLDLDRALTLDPPHTETAFATSAGCTPWQNGLAAFVVSLLLSLPFALIYGWPDGPELTTWVFDARFMFTLPAFGFFYGYFYPRLRGTQPVTKALYVMSVALVTELSAYVPSLVDPDIGGFDKLQVVAIVVGQGALVFIGLGLYWEWRIMFAAGEPWARVRNVRSVRSLATPLVAVVIAAGTTAATSAAGQTVDRILKGDTATSQGGP</sequence>
<feature type="transmembrane region" description="Helical" evidence="1">
    <location>
        <begin position="769"/>
        <end position="788"/>
    </location>
</feature>
<evidence type="ECO:0000313" key="2">
    <source>
        <dbReference type="EMBL" id="MFD1935917.1"/>
    </source>
</evidence>
<feature type="transmembrane region" description="Helical" evidence="1">
    <location>
        <begin position="737"/>
        <end position="757"/>
    </location>
</feature>
<dbReference type="EMBL" id="JBHUFV010000047">
    <property type="protein sequence ID" value="MFD1935917.1"/>
    <property type="molecule type" value="Genomic_DNA"/>
</dbReference>
<feature type="transmembrane region" description="Helical" evidence="1">
    <location>
        <begin position="809"/>
        <end position="832"/>
    </location>
</feature>
<keyword evidence="1" id="KW-0812">Transmembrane</keyword>
<feature type="transmembrane region" description="Helical" evidence="1">
    <location>
        <begin position="366"/>
        <end position="389"/>
    </location>
</feature>
<feature type="transmembrane region" description="Helical" evidence="1">
    <location>
        <begin position="458"/>
        <end position="475"/>
    </location>
</feature>
<feature type="transmembrane region" description="Helical" evidence="1">
    <location>
        <begin position="567"/>
        <end position="587"/>
    </location>
</feature>
<name>A0ABW4T3F3_9ACTN</name>
<proteinExistence type="predicted"/>
<evidence type="ECO:0000313" key="3">
    <source>
        <dbReference type="Proteomes" id="UP001597368"/>
    </source>
</evidence>
<feature type="transmembrane region" description="Helical" evidence="1">
    <location>
        <begin position="507"/>
        <end position="524"/>
    </location>
</feature>
<dbReference type="Proteomes" id="UP001597368">
    <property type="component" value="Unassembled WGS sequence"/>
</dbReference>
<keyword evidence="1" id="KW-1133">Transmembrane helix</keyword>
<protein>
    <submittedName>
        <fullName evidence="2">Uncharacterized protein</fullName>
    </submittedName>
</protein>
<evidence type="ECO:0000256" key="1">
    <source>
        <dbReference type="SAM" id="Phobius"/>
    </source>
</evidence>
<feature type="transmembrane region" description="Helical" evidence="1">
    <location>
        <begin position="536"/>
        <end position="555"/>
    </location>
</feature>
<feature type="transmembrane region" description="Helical" evidence="1">
    <location>
        <begin position="249"/>
        <end position="273"/>
    </location>
</feature>
<feature type="transmembrane region" description="Helical" evidence="1">
    <location>
        <begin position="285"/>
        <end position="305"/>
    </location>
</feature>
<keyword evidence="1" id="KW-0472">Membrane</keyword>
<reference evidence="3" key="1">
    <citation type="journal article" date="2019" name="Int. J. Syst. Evol. Microbiol.">
        <title>The Global Catalogue of Microorganisms (GCM) 10K type strain sequencing project: providing services to taxonomists for standard genome sequencing and annotation.</title>
        <authorList>
            <consortium name="The Broad Institute Genomics Platform"/>
            <consortium name="The Broad Institute Genome Sequencing Center for Infectious Disease"/>
            <person name="Wu L."/>
            <person name="Ma J."/>
        </authorList>
    </citation>
    <scope>NUCLEOTIDE SEQUENCE [LARGE SCALE GENOMIC DNA]</scope>
    <source>
        <strain evidence="3">ICMP 6774ER</strain>
    </source>
</reference>
<feature type="transmembrane region" description="Helical" evidence="1">
    <location>
        <begin position="708"/>
        <end position="725"/>
    </location>
</feature>